<evidence type="ECO:0000256" key="1">
    <source>
        <dbReference type="ARBA" id="ARBA00022786"/>
    </source>
</evidence>
<dbReference type="InterPro" id="IPR045464">
    <property type="entry name" value="Hrt3/FBXO9_C"/>
</dbReference>
<dbReference type="GO" id="GO:0005737">
    <property type="term" value="C:cytoplasm"/>
    <property type="evidence" value="ECO:0007669"/>
    <property type="project" value="TreeGrafter"/>
</dbReference>
<dbReference type="PANTHER" id="PTHR12874">
    <property type="entry name" value="F-BOX ONLY PROTEIN 48-RELATED"/>
    <property type="match status" value="1"/>
</dbReference>
<sequence length="108" mass="13038">MLYITRWIVSSDLDLRSLEMFGATCRGFYLCARDPEVWHLACLRVWGINCGATPGIYNSWRCMFIERPRVHFNGCYISKTTYIRNGENSFQDQFYRPWHLVTYYRYLR</sequence>
<organism evidence="3 4">
    <name type="scientific">Acanthoscelides obtectus</name>
    <name type="common">Bean weevil</name>
    <name type="synonym">Bruchus obtectus</name>
    <dbReference type="NCBI Taxonomy" id="200917"/>
    <lineage>
        <taxon>Eukaryota</taxon>
        <taxon>Metazoa</taxon>
        <taxon>Ecdysozoa</taxon>
        <taxon>Arthropoda</taxon>
        <taxon>Hexapoda</taxon>
        <taxon>Insecta</taxon>
        <taxon>Pterygota</taxon>
        <taxon>Neoptera</taxon>
        <taxon>Endopterygota</taxon>
        <taxon>Coleoptera</taxon>
        <taxon>Polyphaga</taxon>
        <taxon>Cucujiformia</taxon>
        <taxon>Chrysomeloidea</taxon>
        <taxon>Chrysomelidae</taxon>
        <taxon>Bruchinae</taxon>
        <taxon>Bruchini</taxon>
        <taxon>Acanthoscelides</taxon>
    </lineage>
</organism>
<dbReference type="InterPro" id="IPR036047">
    <property type="entry name" value="F-box-like_dom_sf"/>
</dbReference>
<accession>A0A9P0KD00</accession>
<name>A0A9P0KD00_ACAOB</name>
<dbReference type="OrthoDB" id="2117972at2759"/>
<dbReference type="Pfam" id="PF19270">
    <property type="entry name" value="FBO_C"/>
    <property type="match status" value="1"/>
</dbReference>
<dbReference type="CDD" id="cd22089">
    <property type="entry name" value="F-box_FBXO9"/>
    <property type="match status" value="1"/>
</dbReference>
<reference evidence="3" key="1">
    <citation type="submission" date="2022-03" db="EMBL/GenBank/DDBJ databases">
        <authorList>
            <person name="Sayadi A."/>
        </authorList>
    </citation>
    <scope>NUCLEOTIDE SEQUENCE</scope>
</reference>
<comment type="caution">
    <text evidence="3">The sequence shown here is derived from an EMBL/GenBank/DDBJ whole genome shotgun (WGS) entry which is preliminary data.</text>
</comment>
<evidence type="ECO:0000259" key="2">
    <source>
        <dbReference type="Pfam" id="PF19270"/>
    </source>
</evidence>
<dbReference type="Proteomes" id="UP001152888">
    <property type="component" value="Unassembled WGS sequence"/>
</dbReference>
<dbReference type="GO" id="GO:0031146">
    <property type="term" value="P:SCF-dependent proteasomal ubiquitin-dependent protein catabolic process"/>
    <property type="evidence" value="ECO:0007669"/>
    <property type="project" value="TreeGrafter"/>
</dbReference>
<proteinExistence type="predicted"/>
<feature type="domain" description="F-box protein Hrt3/FBXO9 C-terminal" evidence="2">
    <location>
        <begin position="58"/>
        <end position="108"/>
    </location>
</feature>
<gene>
    <name evidence="3" type="ORF">ACAOBT_LOCUS9595</name>
</gene>
<dbReference type="GO" id="GO:0019005">
    <property type="term" value="C:SCF ubiquitin ligase complex"/>
    <property type="evidence" value="ECO:0007669"/>
    <property type="project" value="TreeGrafter"/>
</dbReference>
<protein>
    <recommendedName>
        <fullName evidence="2">F-box protein Hrt3/FBXO9 C-terminal domain-containing protein</fullName>
    </recommendedName>
</protein>
<evidence type="ECO:0000313" key="3">
    <source>
        <dbReference type="EMBL" id="CAH1971759.1"/>
    </source>
</evidence>
<keyword evidence="4" id="KW-1185">Reference proteome</keyword>
<dbReference type="PANTHER" id="PTHR12874:SF29">
    <property type="entry name" value="F-BOX ONLY PROTEIN 9"/>
    <property type="match status" value="1"/>
</dbReference>
<dbReference type="EMBL" id="CAKOFQ010006789">
    <property type="protein sequence ID" value="CAH1971759.1"/>
    <property type="molecule type" value="Genomic_DNA"/>
</dbReference>
<dbReference type="SUPFAM" id="SSF81383">
    <property type="entry name" value="F-box domain"/>
    <property type="match status" value="1"/>
</dbReference>
<keyword evidence="1" id="KW-0833">Ubl conjugation pathway</keyword>
<dbReference type="AlphaFoldDB" id="A0A9P0KD00"/>
<evidence type="ECO:0000313" key="4">
    <source>
        <dbReference type="Proteomes" id="UP001152888"/>
    </source>
</evidence>